<evidence type="ECO:0000256" key="1">
    <source>
        <dbReference type="SAM" id="MobiDB-lite"/>
    </source>
</evidence>
<evidence type="ECO:0000313" key="4">
    <source>
        <dbReference type="Proteomes" id="UP001231189"/>
    </source>
</evidence>
<proteinExistence type="predicted"/>
<dbReference type="PANTHER" id="PTHR31672">
    <property type="entry name" value="BNACNNG10540D PROTEIN"/>
    <property type="match status" value="1"/>
</dbReference>
<sequence>MGANGGGGGLPNGVGDHALPNGVGDHAPADHALANGALPNGAGQVNHALVNGADQANHAVPNGALANGGGHALANGAVANGGLQVMAAPNGVLPARVLYRAFLCLPAQEIARCRMICRLWRDITGTEDFRRDHHCHRYRMLMPLVFKQELGVADWQLHAIDTPDGVAQLRPVVRSPLHHGELRIHGSSAGILLLSSGNRLYACNPCTRRWARLPPLHVDHRIIGFYAPGDPVAAYVLYHDRQEYDCRYWIFQVDTNPYATLIGRPGDLAAVGLDLVLANGIAPSYVIPPVHFHVYLCWPPQATRGTNDILMFDTSANSFSLIPPPTIQVGGEHFHVGVGAQLLVLHGRLAMAVISPARVVDVWVRNDMNDLWSRPYRIALPVGAINAGVFAIAPDPSLLVQLPRTLITHHGAFLSRHTIQESLLLYPDILPLQDTDAVDDDPPFFHND</sequence>
<organism evidence="3 4">
    <name type="scientific">Lolium multiflorum</name>
    <name type="common">Italian ryegrass</name>
    <name type="synonym">Lolium perenne subsp. multiflorum</name>
    <dbReference type="NCBI Taxonomy" id="4521"/>
    <lineage>
        <taxon>Eukaryota</taxon>
        <taxon>Viridiplantae</taxon>
        <taxon>Streptophyta</taxon>
        <taxon>Embryophyta</taxon>
        <taxon>Tracheophyta</taxon>
        <taxon>Spermatophyta</taxon>
        <taxon>Magnoliopsida</taxon>
        <taxon>Liliopsida</taxon>
        <taxon>Poales</taxon>
        <taxon>Poaceae</taxon>
        <taxon>BOP clade</taxon>
        <taxon>Pooideae</taxon>
        <taxon>Poodae</taxon>
        <taxon>Poeae</taxon>
        <taxon>Poeae Chloroplast Group 2 (Poeae type)</taxon>
        <taxon>Loliodinae</taxon>
        <taxon>Loliinae</taxon>
        <taxon>Lolium</taxon>
    </lineage>
</organism>
<dbReference type="PANTHER" id="PTHR31672:SF2">
    <property type="entry name" value="F-BOX DOMAIN-CONTAINING PROTEIN"/>
    <property type="match status" value="1"/>
</dbReference>
<evidence type="ECO:0000313" key="3">
    <source>
        <dbReference type="EMBL" id="KAK1642661.1"/>
    </source>
</evidence>
<feature type="domain" description="F-box" evidence="2">
    <location>
        <begin position="93"/>
        <end position="130"/>
    </location>
</feature>
<protein>
    <recommendedName>
        <fullName evidence="2">F-box domain-containing protein</fullName>
    </recommendedName>
</protein>
<dbReference type="InterPro" id="IPR050796">
    <property type="entry name" value="SCF_F-box_component"/>
</dbReference>
<accession>A0AAD8W3T8</accession>
<gene>
    <name evidence="3" type="ORF">QYE76_060466</name>
</gene>
<feature type="region of interest" description="Disordered" evidence="1">
    <location>
        <begin position="1"/>
        <end position="35"/>
    </location>
</feature>
<name>A0AAD8W3T8_LOLMU</name>
<feature type="compositionally biased region" description="Gly residues" evidence="1">
    <location>
        <begin position="1"/>
        <end position="12"/>
    </location>
</feature>
<dbReference type="AlphaFoldDB" id="A0AAD8W3T8"/>
<keyword evidence="4" id="KW-1185">Reference proteome</keyword>
<dbReference type="EMBL" id="JAUUTY010000004">
    <property type="protein sequence ID" value="KAK1642661.1"/>
    <property type="molecule type" value="Genomic_DNA"/>
</dbReference>
<reference evidence="3" key="1">
    <citation type="submission" date="2023-07" db="EMBL/GenBank/DDBJ databases">
        <title>A chromosome-level genome assembly of Lolium multiflorum.</title>
        <authorList>
            <person name="Chen Y."/>
            <person name="Copetti D."/>
            <person name="Kolliker R."/>
            <person name="Studer B."/>
        </authorList>
    </citation>
    <scope>NUCLEOTIDE SEQUENCE</scope>
    <source>
        <strain evidence="3">02402/16</strain>
        <tissue evidence="3">Leaf</tissue>
    </source>
</reference>
<dbReference type="Pfam" id="PF00646">
    <property type="entry name" value="F-box"/>
    <property type="match status" value="1"/>
</dbReference>
<dbReference type="InterPro" id="IPR036047">
    <property type="entry name" value="F-box-like_dom_sf"/>
</dbReference>
<comment type="caution">
    <text evidence="3">The sequence shown here is derived from an EMBL/GenBank/DDBJ whole genome shotgun (WGS) entry which is preliminary data.</text>
</comment>
<dbReference type="Gene3D" id="1.20.1280.50">
    <property type="match status" value="1"/>
</dbReference>
<dbReference type="SUPFAM" id="SSF81383">
    <property type="entry name" value="F-box domain"/>
    <property type="match status" value="1"/>
</dbReference>
<dbReference type="Proteomes" id="UP001231189">
    <property type="component" value="Unassembled WGS sequence"/>
</dbReference>
<dbReference type="InterPro" id="IPR001810">
    <property type="entry name" value="F-box_dom"/>
</dbReference>
<evidence type="ECO:0000259" key="2">
    <source>
        <dbReference type="Pfam" id="PF00646"/>
    </source>
</evidence>